<reference evidence="15 16" key="1">
    <citation type="submission" date="2014-09" db="EMBL/GenBank/DDBJ databases">
        <title>Draft Genome Sequence of Porphyromonas macacae COT-192_OH2859.</title>
        <authorList>
            <person name="Wallis C."/>
            <person name="Deusch O."/>
            <person name="O'Flynn C."/>
            <person name="Davis I."/>
            <person name="Horsfall A."/>
            <person name="Kirkwood N."/>
            <person name="Harris S."/>
            <person name="Eisen J.A."/>
            <person name="Coil D.A."/>
            <person name="Darling A.E."/>
            <person name="Jospin G."/>
            <person name="Alexiev A."/>
        </authorList>
    </citation>
    <scope>NUCLEOTIDE SEQUENCE [LARGE SCALE GENOMIC DNA]</scope>
    <source>
        <strain evidence="16">COT-192 OH2859</strain>
    </source>
</reference>
<evidence type="ECO:0000256" key="12">
    <source>
        <dbReference type="ARBA" id="ARBA00044550"/>
    </source>
</evidence>
<sequence>MRQHIEEPEEYEQTDDYRDDELGIEGEVIWDPLADDTVDFTAAGRPYEVSVFPDGIEDKSCLANEEEAGAPTDSPEAVLKRYWGYEQFRPLQRDIIDSILAGNDTLGLMPTGGGKSITFQVPGLMLPGLTMVITPLISLMKDQVDRLRSMGVKATAIHSGMKREQILTTISNCIYGRYKFLYVSPERLSSKLLLSHLEGLNISLLVVDECHCICQWGYDFRPSYMQIDELRRLLPGVPVLALTATATPLVVDDICKHLGFPENSKKHIFRRSFFRPNLSYSIRRTNNKEAMMLHILQRVEGSAIIYCRNRKLTKSIARMLNDQGISARFYHAGLSYVERERRQNEWMTGEVRVMVATNAFGMGIDKPDVRVVIHLMMPSSLEEYFQEAGRAGRDGNLSYAVVLVSDADEGKLKRKLGDRFPPMDYVLRVYESVCNYLQIGEGEGFERSFDFDIEHFMRTYRMHPTRTRSAIEILQAAGVWEFSDNDSRSRLNILYRREQLYEFHEPDTDLLMRTILRTYSGLFSDYVFIDEHVIAAKTGYTANEVYLLLTQLSRRGVMHYIPRKNIPRLFFHTRREDAAYLRIPPLAYTFRREQLAGRIEAVLHYIADDKVCRSRLLLAYFGEELMHSCRQCDVCLKRIPEKLPHSLLEDVAVLLEKTLTPENPSYTLNEFVSLLPESGEEALEALRIVLAQDNRYLLDGDTLIFRKS</sequence>
<feature type="domain" description="Helicase C-terminal" evidence="14">
    <location>
        <begin position="291"/>
        <end position="440"/>
    </location>
</feature>
<evidence type="ECO:0000256" key="7">
    <source>
        <dbReference type="ARBA" id="ARBA00023125"/>
    </source>
</evidence>
<keyword evidence="5 15" id="KW-0347">Helicase</keyword>
<dbReference type="EC" id="5.6.2.4" evidence="10"/>
<protein>
    <recommendedName>
        <fullName evidence="11">ATP-dependent DNA helicase RecQ</fullName>
        <ecNumber evidence="10">5.6.2.4</ecNumber>
    </recommendedName>
    <alternativeName>
        <fullName evidence="12">DNA 3'-5' helicase RecQ</fullName>
    </alternativeName>
</protein>
<dbReference type="SUPFAM" id="SSF52540">
    <property type="entry name" value="P-loop containing nucleoside triphosphate hydrolases"/>
    <property type="match status" value="1"/>
</dbReference>
<dbReference type="SMART" id="SM00490">
    <property type="entry name" value="HELICc"/>
    <property type="match status" value="1"/>
</dbReference>
<dbReference type="PROSITE" id="PS51194">
    <property type="entry name" value="HELICASE_CTER"/>
    <property type="match status" value="1"/>
</dbReference>
<dbReference type="PROSITE" id="PS51192">
    <property type="entry name" value="HELICASE_ATP_BIND_1"/>
    <property type="match status" value="1"/>
</dbReference>
<dbReference type="Pfam" id="PF00270">
    <property type="entry name" value="DEAD"/>
    <property type="match status" value="1"/>
</dbReference>
<dbReference type="GO" id="GO:0043590">
    <property type="term" value="C:bacterial nucleoid"/>
    <property type="evidence" value="ECO:0007669"/>
    <property type="project" value="TreeGrafter"/>
</dbReference>
<dbReference type="GO" id="GO:0043138">
    <property type="term" value="F:3'-5' DNA helicase activity"/>
    <property type="evidence" value="ECO:0007669"/>
    <property type="project" value="UniProtKB-EC"/>
</dbReference>
<keyword evidence="7" id="KW-0238">DNA-binding</keyword>
<dbReference type="InterPro" id="IPR036388">
    <property type="entry name" value="WH-like_DNA-bd_sf"/>
</dbReference>
<dbReference type="GO" id="GO:0005524">
    <property type="term" value="F:ATP binding"/>
    <property type="evidence" value="ECO:0007669"/>
    <property type="project" value="UniProtKB-KW"/>
</dbReference>
<keyword evidence="3" id="KW-0547">Nucleotide-binding</keyword>
<keyword evidence="16" id="KW-1185">Reference proteome</keyword>
<comment type="caution">
    <text evidence="15">The sequence shown here is derived from an EMBL/GenBank/DDBJ whole genome shotgun (WGS) entry which is preliminary data.</text>
</comment>
<dbReference type="STRING" id="28115.HQ47_01395"/>
<dbReference type="GO" id="GO:0046872">
    <property type="term" value="F:metal ion binding"/>
    <property type="evidence" value="ECO:0007669"/>
    <property type="project" value="UniProtKB-KW"/>
</dbReference>
<evidence type="ECO:0000256" key="2">
    <source>
        <dbReference type="ARBA" id="ARBA00022723"/>
    </source>
</evidence>
<dbReference type="Pfam" id="PF16124">
    <property type="entry name" value="RecQ_Zn_bind"/>
    <property type="match status" value="1"/>
</dbReference>
<dbReference type="InterPro" id="IPR027417">
    <property type="entry name" value="P-loop_NTPase"/>
</dbReference>
<dbReference type="OrthoDB" id="9763310at2"/>
<dbReference type="InterPro" id="IPR011545">
    <property type="entry name" value="DEAD/DEAH_box_helicase_dom"/>
</dbReference>
<accession>A0A0A2EGR9</accession>
<evidence type="ECO:0000256" key="9">
    <source>
        <dbReference type="ARBA" id="ARBA00034617"/>
    </source>
</evidence>
<dbReference type="InterPro" id="IPR001650">
    <property type="entry name" value="Helicase_C-like"/>
</dbReference>
<dbReference type="PANTHER" id="PTHR13710:SF105">
    <property type="entry name" value="ATP-DEPENDENT DNA HELICASE Q1"/>
    <property type="match status" value="1"/>
</dbReference>
<dbReference type="GO" id="GO:0030894">
    <property type="term" value="C:replisome"/>
    <property type="evidence" value="ECO:0007669"/>
    <property type="project" value="TreeGrafter"/>
</dbReference>
<dbReference type="Gene3D" id="1.10.10.10">
    <property type="entry name" value="Winged helix-like DNA-binding domain superfamily/Winged helix DNA-binding domain"/>
    <property type="match status" value="1"/>
</dbReference>
<organism evidence="15 16">
    <name type="scientific">Porphyromonas macacae</name>
    <dbReference type="NCBI Taxonomy" id="28115"/>
    <lineage>
        <taxon>Bacteria</taxon>
        <taxon>Pseudomonadati</taxon>
        <taxon>Bacteroidota</taxon>
        <taxon>Bacteroidia</taxon>
        <taxon>Bacteroidales</taxon>
        <taxon>Porphyromonadaceae</taxon>
        <taxon>Porphyromonas</taxon>
    </lineage>
</organism>
<keyword evidence="4" id="KW-0378">Hydrolase</keyword>
<dbReference type="NCBIfam" id="TIGR00614">
    <property type="entry name" value="recQ_fam"/>
    <property type="match status" value="1"/>
</dbReference>
<evidence type="ECO:0000259" key="13">
    <source>
        <dbReference type="PROSITE" id="PS51192"/>
    </source>
</evidence>
<keyword evidence="2" id="KW-0479">Metal-binding</keyword>
<dbReference type="FunFam" id="3.40.50.300:FF:001389">
    <property type="entry name" value="ATP-dependent DNA helicase RecQ"/>
    <property type="match status" value="1"/>
</dbReference>
<evidence type="ECO:0000256" key="4">
    <source>
        <dbReference type="ARBA" id="ARBA00022801"/>
    </source>
</evidence>
<evidence type="ECO:0000256" key="1">
    <source>
        <dbReference type="ARBA" id="ARBA00005446"/>
    </source>
</evidence>
<dbReference type="Gene3D" id="3.40.50.300">
    <property type="entry name" value="P-loop containing nucleotide triphosphate hydrolases"/>
    <property type="match status" value="2"/>
</dbReference>
<proteinExistence type="inferred from homology"/>
<dbReference type="InterPro" id="IPR032284">
    <property type="entry name" value="RecQ_Zn-bd"/>
</dbReference>
<evidence type="ECO:0000256" key="5">
    <source>
        <dbReference type="ARBA" id="ARBA00022806"/>
    </source>
</evidence>
<evidence type="ECO:0000256" key="8">
    <source>
        <dbReference type="ARBA" id="ARBA00023235"/>
    </source>
</evidence>
<dbReference type="SMART" id="SM00487">
    <property type="entry name" value="DEXDc"/>
    <property type="match status" value="1"/>
</dbReference>
<dbReference type="GO" id="GO:0016787">
    <property type="term" value="F:hydrolase activity"/>
    <property type="evidence" value="ECO:0007669"/>
    <property type="project" value="UniProtKB-KW"/>
</dbReference>
<keyword evidence="6" id="KW-0067">ATP-binding</keyword>
<dbReference type="RefSeq" id="WP_036872799.1">
    <property type="nucleotide sequence ID" value="NZ_JRFA01000004.1"/>
</dbReference>
<evidence type="ECO:0000256" key="3">
    <source>
        <dbReference type="ARBA" id="ARBA00022741"/>
    </source>
</evidence>
<evidence type="ECO:0000259" key="14">
    <source>
        <dbReference type="PROSITE" id="PS51194"/>
    </source>
</evidence>
<evidence type="ECO:0000313" key="15">
    <source>
        <dbReference type="EMBL" id="KGN75624.1"/>
    </source>
</evidence>
<name>A0A0A2EGR9_9PORP</name>
<dbReference type="GO" id="GO:0005737">
    <property type="term" value="C:cytoplasm"/>
    <property type="evidence" value="ECO:0007669"/>
    <property type="project" value="TreeGrafter"/>
</dbReference>
<dbReference type="GO" id="GO:0006281">
    <property type="term" value="P:DNA repair"/>
    <property type="evidence" value="ECO:0007669"/>
    <property type="project" value="TreeGrafter"/>
</dbReference>
<dbReference type="InterPro" id="IPR004589">
    <property type="entry name" value="DNA_helicase_ATP-dep_RecQ"/>
</dbReference>
<comment type="similarity">
    <text evidence="1">Belongs to the helicase family. RecQ subfamily.</text>
</comment>
<dbReference type="PANTHER" id="PTHR13710">
    <property type="entry name" value="DNA HELICASE RECQ FAMILY MEMBER"/>
    <property type="match status" value="1"/>
</dbReference>
<evidence type="ECO:0000256" key="6">
    <source>
        <dbReference type="ARBA" id="ARBA00022840"/>
    </source>
</evidence>
<evidence type="ECO:0000313" key="16">
    <source>
        <dbReference type="Proteomes" id="UP000030103"/>
    </source>
</evidence>
<dbReference type="GO" id="GO:0006310">
    <property type="term" value="P:DNA recombination"/>
    <property type="evidence" value="ECO:0007669"/>
    <property type="project" value="InterPro"/>
</dbReference>
<keyword evidence="8" id="KW-0413">Isomerase</keyword>
<feature type="domain" description="Helicase ATP-binding" evidence="13">
    <location>
        <begin position="96"/>
        <end position="264"/>
    </location>
</feature>
<evidence type="ECO:0000256" key="10">
    <source>
        <dbReference type="ARBA" id="ARBA00034808"/>
    </source>
</evidence>
<dbReference type="EMBL" id="JRFA01000004">
    <property type="protein sequence ID" value="KGN75624.1"/>
    <property type="molecule type" value="Genomic_DNA"/>
</dbReference>
<gene>
    <name evidence="15" type="ORF">HQ47_01395</name>
</gene>
<dbReference type="AlphaFoldDB" id="A0A0A2EGR9"/>
<dbReference type="GO" id="GO:0009378">
    <property type="term" value="F:four-way junction helicase activity"/>
    <property type="evidence" value="ECO:0007669"/>
    <property type="project" value="TreeGrafter"/>
</dbReference>
<dbReference type="InterPro" id="IPR014001">
    <property type="entry name" value="Helicase_ATP-bd"/>
</dbReference>
<evidence type="ECO:0000256" key="11">
    <source>
        <dbReference type="ARBA" id="ARBA00044535"/>
    </source>
</evidence>
<dbReference type="eggNOG" id="COG0514">
    <property type="taxonomic scope" value="Bacteria"/>
</dbReference>
<dbReference type="GO" id="GO:0003677">
    <property type="term" value="F:DNA binding"/>
    <property type="evidence" value="ECO:0007669"/>
    <property type="project" value="UniProtKB-KW"/>
</dbReference>
<comment type="catalytic activity">
    <reaction evidence="9">
        <text>Couples ATP hydrolysis with the unwinding of duplex DNA by translocating in the 3'-5' direction.</text>
        <dbReference type="EC" id="5.6.2.4"/>
    </reaction>
</comment>
<dbReference type="CDD" id="cd17920">
    <property type="entry name" value="DEXHc_RecQ"/>
    <property type="match status" value="1"/>
</dbReference>
<dbReference type="Pfam" id="PF00271">
    <property type="entry name" value="Helicase_C"/>
    <property type="match status" value="1"/>
</dbReference>
<dbReference type="Proteomes" id="UP000030103">
    <property type="component" value="Unassembled WGS sequence"/>
</dbReference>